<gene>
    <name evidence="11" type="ordered locus">Clole_1992</name>
</gene>
<name>F2JPP8_CELLD</name>
<dbReference type="GO" id="GO:0006879">
    <property type="term" value="P:intracellular iron ion homeostasis"/>
    <property type="evidence" value="ECO:0007669"/>
    <property type="project" value="UniProtKB-KW"/>
</dbReference>
<sequence length="170" mass="19865">MLKPEISTLINDQINKELFSTYLYLHIANYYTYENLLGFANWFNVQVQEELAHVRFFIQYLQDNGEPVSLKAVEADNTVFQNFIDPLHLALKHEQSVTASIENIYAVALEKKDFRTTQFLDWFIKEQAEEEKNTEDLVKRFQLFATDGKGLYLLDTELAARTFIQPSLTN</sequence>
<dbReference type="InterPro" id="IPR009040">
    <property type="entry name" value="Ferritin-like_diiron"/>
</dbReference>
<dbReference type="CDD" id="cd01055">
    <property type="entry name" value="Nonheme_Ferritin"/>
    <property type="match status" value="1"/>
</dbReference>
<dbReference type="KEGG" id="cle:Clole_1992"/>
<evidence type="ECO:0000256" key="7">
    <source>
        <dbReference type="ARBA" id="ARBA00048035"/>
    </source>
</evidence>
<evidence type="ECO:0000313" key="12">
    <source>
        <dbReference type="Proteomes" id="UP000008467"/>
    </source>
</evidence>
<dbReference type="Proteomes" id="UP000008467">
    <property type="component" value="Chromosome"/>
</dbReference>
<evidence type="ECO:0000256" key="5">
    <source>
        <dbReference type="ARBA" id="ARBA00023002"/>
    </source>
</evidence>
<dbReference type="STRING" id="642492.Clole_1992"/>
<dbReference type="PANTHER" id="PTHR11431">
    <property type="entry name" value="FERRITIN"/>
    <property type="match status" value="1"/>
</dbReference>
<reference evidence="11 12" key="1">
    <citation type="journal article" date="2011" name="J. Bacteriol.">
        <title>Complete genome sequence of the cellulose-degrading bacterium Cellulosilyticum lentocellum.</title>
        <authorList>
            <consortium name="US DOE Joint Genome Institute"/>
            <person name="Miller D.A."/>
            <person name="Suen G."/>
            <person name="Bruce D."/>
            <person name="Copeland A."/>
            <person name="Cheng J.F."/>
            <person name="Detter C."/>
            <person name="Goodwin L.A."/>
            <person name="Han C.S."/>
            <person name="Hauser L.J."/>
            <person name="Land M.L."/>
            <person name="Lapidus A."/>
            <person name="Lucas S."/>
            <person name="Meincke L."/>
            <person name="Pitluck S."/>
            <person name="Tapia R."/>
            <person name="Teshima H."/>
            <person name="Woyke T."/>
            <person name="Fox B.G."/>
            <person name="Angert E.R."/>
            <person name="Currie C.R."/>
        </authorList>
    </citation>
    <scope>NUCLEOTIDE SEQUENCE [LARGE SCALE GENOMIC DNA]</scope>
    <source>
        <strain evidence="12">ATCC 49066 / DSM 5427 / NCIMB 11756 / RHM5</strain>
    </source>
</reference>
<dbReference type="Gene3D" id="1.20.1260.10">
    <property type="match status" value="1"/>
</dbReference>
<keyword evidence="6 8" id="KW-0408">Iron</keyword>
<evidence type="ECO:0000256" key="3">
    <source>
        <dbReference type="ARBA" id="ARBA00022434"/>
    </source>
</evidence>
<comment type="subcellular location">
    <subcellularLocation>
        <location evidence="9">Cytoplasm</location>
    </subcellularLocation>
</comment>
<dbReference type="EC" id="1.16.3.2" evidence="9"/>
<dbReference type="eggNOG" id="COG1528">
    <property type="taxonomic scope" value="Bacteria"/>
</dbReference>
<dbReference type="AlphaFoldDB" id="F2JPP8"/>
<dbReference type="GO" id="GO:0008199">
    <property type="term" value="F:ferric iron binding"/>
    <property type="evidence" value="ECO:0007669"/>
    <property type="project" value="InterPro"/>
</dbReference>
<keyword evidence="9" id="KW-0963">Cytoplasm</keyword>
<evidence type="ECO:0000256" key="2">
    <source>
        <dbReference type="ARBA" id="ARBA00006950"/>
    </source>
</evidence>
<dbReference type="GO" id="GO:0042802">
    <property type="term" value="F:identical protein binding"/>
    <property type="evidence" value="ECO:0007669"/>
    <property type="project" value="UniProtKB-ARBA"/>
</dbReference>
<evidence type="ECO:0000256" key="6">
    <source>
        <dbReference type="ARBA" id="ARBA00023004"/>
    </source>
</evidence>
<comment type="similarity">
    <text evidence="2 9">Belongs to the ferritin family. Prokaryotic subfamily.</text>
</comment>
<evidence type="ECO:0000259" key="10">
    <source>
        <dbReference type="PROSITE" id="PS50905"/>
    </source>
</evidence>
<evidence type="ECO:0000256" key="4">
    <source>
        <dbReference type="ARBA" id="ARBA00022723"/>
    </source>
</evidence>
<proteinExistence type="inferred from homology"/>
<feature type="binding site" evidence="8">
    <location>
        <position position="53"/>
    </location>
    <ligand>
        <name>Fe cation</name>
        <dbReference type="ChEBI" id="CHEBI:24875"/>
        <label>1</label>
    </ligand>
</feature>
<feature type="binding site" evidence="8">
    <location>
        <position position="17"/>
    </location>
    <ligand>
        <name>Fe cation</name>
        <dbReference type="ChEBI" id="CHEBI:24875"/>
        <label>1</label>
    </ligand>
</feature>
<dbReference type="HOGENOM" id="CLU_065681_1_2_9"/>
<dbReference type="EMBL" id="CP002582">
    <property type="protein sequence ID" value="ADZ83708.1"/>
    <property type="molecule type" value="Genomic_DNA"/>
</dbReference>
<keyword evidence="4 8" id="KW-0479">Metal-binding</keyword>
<dbReference type="GO" id="GO:0008198">
    <property type="term" value="F:ferrous iron binding"/>
    <property type="evidence" value="ECO:0007669"/>
    <property type="project" value="TreeGrafter"/>
</dbReference>
<evidence type="ECO:0000256" key="1">
    <source>
        <dbReference type="ARBA" id="ARBA00002485"/>
    </source>
</evidence>
<keyword evidence="3 9" id="KW-0409">Iron storage</keyword>
<dbReference type="FunFam" id="1.20.1260.10:FF:000001">
    <property type="entry name" value="Non-heme ferritin"/>
    <property type="match status" value="1"/>
</dbReference>
<dbReference type="InterPro" id="IPR041719">
    <property type="entry name" value="Ferritin_prok"/>
</dbReference>
<feature type="binding site" evidence="8">
    <location>
        <position position="50"/>
    </location>
    <ligand>
        <name>Fe cation</name>
        <dbReference type="ChEBI" id="CHEBI:24875"/>
        <label>1</label>
    </ligand>
</feature>
<organism evidence="11 12">
    <name type="scientific">Cellulosilyticum lentocellum (strain ATCC 49066 / DSM 5427 / NCIMB 11756 / RHM5)</name>
    <name type="common">Clostridium lentocellum</name>
    <dbReference type="NCBI Taxonomy" id="642492"/>
    <lineage>
        <taxon>Bacteria</taxon>
        <taxon>Bacillati</taxon>
        <taxon>Bacillota</taxon>
        <taxon>Clostridia</taxon>
        <taxon>Lachnospirales</taxon>
        <taxon>Cellulosilyticaceae</taxon>
        <taxon>Cellulosilyticum</taxon>
    </lineage>
</organism>
<dbReference type="RefSeq" id="WP_013657002.1">
    <property type="nucleotide sequence ID" value="NC_015275.1"/>
</dbReference>
<dbReference type="PROSITE" id="PS50905">
    <property type="entry name" value="FERRITIN_LIKE"/>
    <property type="match status" value="1"/>
</dbReference>
<dbReference type="GO" id="GO:0004322">
    <property type="term" value="F:ferroxidase activity"/>
    <property type="evidence" value="ECO:0007669"/>
    <property type="project" value="TreeGrafter"/>
</dbReference>
<comment type="function">
    <text evidence="1 9">Iron-storage protein.</text>
</comment>
<feature type="domain" description="Ferritin-like diiron" evidence="10">
    <location>
        <begin position="1"/>
        <end position="145"/>
    </location>
</feature>
<dbReference type="Pfam" id="PF00210">
    <property type="entry name" value="Ferritin"/>
    <property type="match status" value="1"/>
</dbReference>
<dbReference type="InterPro" id="IPR012347">
    <property type="entry name" value="Ferritin-like"/>
</dbReference>
<dbReference type="GO" id="GO:0005829">
    <property type="term" value="C:cytosol"/>
    <property type="evidence" value="ECO:0007669"/>
    <property type="project" value="TreeGrafter"/>
</dbReference>
<dbReference type="InterPro" id="IPR001519">
    <property type="entry name" value="Ferritin"/>
</dbReference>
<dbReference type="PANTHER" id="PTHR11431:SF127">
    <property type="entry name" value="BACTERIAL NON-HEME FERRITIN"/>
    <property type="match status" value="1"/>
</dbReference>
<feature type="binding site" evidence="8">
    <location>
        <position position="127"/>
    </location>
    <ligand>
        <name>Fe cation</name>
        <dbReference type="ChEBI" id="CHEBI:24875"/>
        <label>1</label>
    </ligand>
</feature>
<comment type="catalytic activity">
    <reaction evidence="7 9">
        <text>4 Fe(2+) + O2 + 6 H2O = 4 iron(III) oxide-hydroxide + 12 H(+)</text>
        <dbReference type="Rhea" id="RHEA:11972"/>
        <dbReference type="ChEBI" id="CHEBI:15377"/>
        <dbReference type="ChEBI" id="CHEBI:15378"/>
        <dbReference type="ChEBI" id="CHEBI:15379"/>
        <dbReference type="ChEBI" id="CHEBI:29033"/>
        <dbReference type="ChEBI" id="CHEBI:78619"/>
        <dbReference type="EC" id="1.16.3.2"/>
    </reaction>
</comment>
<dbReference type="InterPro" id="IPR008331">
    <property type="entry name" value="Ferritin_DPS_dom"/>
</dbReference>
<evidence type="ECO:0000256" key="9">
    <source>
        <dbReference type="RuleBase" id="RU361145"/>
    </source>
</evidence>
<keyword evidence="5" id="KW-0560">Oxidoreductase</keyword>
<accession>F2JPP8</accession>
<evidence type="ECO:0000256" key="8">
    <source>
        <dbReference type="PIRSR" id="PIRSR601519-1"/>
    </source>
</evidence>
<protein>
    <recommendedName>
        <fullName evidence="9">Ferritin</fullName>
        <ecNumber evidence="9">1.16.3.2</ecNumber>
    </recommendedName>
</protein>
<keyword evidence="12" id="KW-1185">Reference proteome</keyword>
<dbReference type="GO" id="GO:0006826">
    <property type="term" value="P:iron ion transport"/>
    <property type="evidence" value="ECO:0007669"/>
    <property type="project" value="InterPro"/>
</dbReference>
<feature type="binding site" evidence="8">
    <location>
        <position position="94"/>
    </location>
    <ligand>
        <name>Fe cation</name>
        <dbReference type="ChEBI" id="CHEBI:24875"/>
        <label>1</label>
    </ligand>
</feature>
<dbReference type="SUPFAM" id="SSF47240">
    <property type="entry name" value="Ferritin-like"/>
    <property type="match status" value="1"/>
</dbReference>
<dbReference type="InterPro" id="IPR009078">
    <property type="entry name" value="Ferritin-like_SF"/>
</dbReference>
<evidence type="ECO:0000313" key="11">
    <source>
        <dbReference type="EMBL" id="ADZ83708.1"/>
    </source>
</evidence>